<accession>A0A286PHB4</accession>
<gene>
    <name evidence="1" type="ORF">SO3561_10518</name>
</gene>
<protein>
    <submittedName>
        <fullName evidence="1">Uncharacterized protein</fullName>
    </submittedName>
</protein>
<comment type="caution">
    <text evidence="1">The sequence shown here is derived from an EMBL/GenBank/DDBJ whole genome shotgun (WGS) entry which is preliminary data.</text>
</comment>
<evidence type="ECO:0000313" key="1">
    <source>
        <dbReference type="EMBL" id="GAX58943.1"/>
    </source>
</evidence>
<dbReference type="AlphaFoldDB" id="A0A286PHB4"/>
<dbReference type="EMBL" id="BDQI01000073">
    <property type="protein sequence ID" value="GAX58943.1"/>
    <property type="molecule type" value="Genomic_DNA"/>
</dbReference>
<dbReference type="Proteomes" id="UP000217446">
    <property type="component" value="Unassembled WGS sequence"/>
</dbReference>
<reference evidence="2" key="1">
    <citation type="submission" date="2017-05" db="EMBL/GenBank/DDBJ databases">
        <title>Streptomyces olivochromogenes NBRC 3561 whole genome shotgun sequence.</title>
        <authorList>
            <person name="Dohra H."/>
            <person name="Kodani S."/>
        </authorList>
    </citation>
    <scope>NUCLEOTIDE SEQUENCE [LARGE SCALE GENOMIC DNA]</scope>
    <source>
        <strain evidence="2">NBRC 3561</strain>
    </source>
</reference>
<keyword evidence="2" id="KW-1185">Reference proteome</keyword>
<organism evidence="1 2">
    <name type="scientific">Streptomyces olivochromogenes</name>
    <dbReference type="NCBI Taxonomy" id="1963"/>
    <lineage>
        <taxon>Bacteria</taxon>
        <taxon>Bacillati</taxon>
        <taxon>Actinomycetota</taxon>
        <taxon>Actinomycetes</taxon>
        <taxon>Kitasatosporales</taxon>
        <taxon>Streptomycetaceae</taxon>
        <taxon>Streptomyces</taxon>
    </lineage>
</organism>
<proteinExistence type="predicted"/>
<evidence type="ECO:0000313" key="2">
    <source>
        <dbReference type="Proteomes" id="UP000217446"/>
    </source>
</evidence>
<sequence>MKYSLSLSPLTVSLLTSIFSPLSPCGCQVFVASSWTSVLDEPFSDRVRVSAASDQQVSEVLGLPPAVSSEQEA</sequence>
<name>A0A286PHB4_STROL</name>